<evidence type="ECO:0000313" key="1">
    <source>
        <dbReference type="EMBL" id="WAJ29558.1"/>
    </source>
</evidence>
<proteinExistence type="predicted"/>
<protein>
    <submittedName>
        <fullName evidence="1">Uncharacterized protein</fullName>
    </submittedName>
</protein>
<reference evidence="1" key="1">
    <citation type="submission" date="2022-11" db="EMBL/GenBank/DDBJ databases">
        <title>beta-Carotene-producing bacterium, Jeongeuplla avenae sp. nov., alleviates the salt stress of Arabidopsis seedlings.</title>
        <authorList>
            <person name="Jiang L."/>
            <person name="Lee J."/>
        </authorList>
    </citation>
    <scope>NUCLEOTIDE SEQUENCE</scope>
    <source>
        <strain evidence="1">DY_R2A_6</strain>
    </source>
</reference>
<gene>
    <name evidence="1" type="ORF">OXU80_04805</name>
</gene>
<name>A0ACD4NRK6_9HYPH</name>
<dbReference type="Proteomes" id="UP001163223">
    <property type="component" value="Chromosome"/>
</dbReference>
<sequence>MLVSIHHKPRHPKTTNFAPPGIGRAGLSHCGSSMRATIEGTARPWLLGPSMRLGWMGSEVGKLSSNDFFSLSSSLGGRSWWPGVP</sequence>
<evidence type="ECO:0000313" key="2">
    <source>
        <dbReference type="Proteomes" id="UP001163223"/>
    </source>
</evidence>
<organism evidence="1 2">
    <name type="scientific">Antarcticirhabdus aurantiaca</name>
    <dbReference type="NCBI Taxonomy" id="2606717"/>
    <lineage>
        <taxon>Bacteria</taxon>
        <taxon>Pseudomonadati</taxon>
        <taxon>Pseudomonadota</taxon>
        <taxon>Alphaproteobacteria</taxon>
        <taxon>Hyphomicrobiales</taxon>
        <taxon>Aurantimonadaceae</taxon>
        <taxon>Antarcticirhabdus</taxon>
    </lineage>
</organism>
<dbReference type="EMBL" id="CP113520">
    <property type="protein sequence ID" value="WAJ29558.1"/>
    <property type="molecule type" value="Genomic_DNA"/>
</dbReference>
<accession>A0ACD4NRK6</accession>
<keyword evidence="2" id="KW-1185">Reference proteome</keyword>